<keyword evidence="6" id="KW-1185">Reference proteome</keyword>
<dbReference type="PANTHER" id="PTHR10434:SF9">
    <property type="entry name" value="PHOSPHOLIPID_GLYCEROL ACYLTRANSFERASE DOMAIN-CONTAINING PROTEIN"/>
    <property type="match status" value="1"/>
</dbReference>
<evidence type="ECO:0000313" key="6">
    <source>
        <dbReference type="Proteomes" id="UP000232587"/>
    </source>
</evidence>
<keyword evidence="2 5" id="KW-0808">Transferase</keyword>
<comment type="pathway">
    <text evidence="1">Lipid metabolism.</text>
</comment>
<evidence type="ECO:0000256" key="2">
    <source>
        <dbReference type="ARBA" id="ARBA00022679"/>
    </source>
</evidence>
<evidence type="ECO:0000256" key="3">
    <source>
        <dbReference type="ARBA" id="ARBA00023315"/>
    </source>
</evidence>
<feature type="domain" description="Phospholipid/glycerol acyltransferase" evidence="4">
    <location>
        <begin position="43"/>
        <end position="155"/>
    </location>
</feature>
<evidence type="ECO:0000256" key="1">
    <source>
        <dbReference type="ARBA" id="ARBA00005189"/>
    </source>
</evidence>
<proteinExistence type="predicted"/>
<organism evidence="5 6">
    <name type="scientific">Novosphingobium kunmingense</name>
    <dbReference type="NCBI Taxonomy" id="1211806"/>
    <lineage>
        <taxon>Bacteria</taxon>
        <taxon>Pseudomonadati</taxon>
        <taxon>Pseudomonadota</taxon>
        <taxon>Alphaproteobacteria</taxon>
        <taxon>Sphingomonadales</taxon>
        <taxon>Sphingomonadaceae</taxon>
        <taxon>Novosphingobium</taxon>
    </lineage>
</organism>
<sequence>MPDHTITRREAPLSRLVKALLLALYRWKGWTLVETAPVPRRCVILGAPHTSNWDFVFFLGATNQLGIRPNFMGKLSLFAWPMTRFMHDMGGVPVDRSKRANYVDQVVAEFARRDHLALVIAPEGTRGAVNAWRSGFYHIAHGAGVPIVPAWVDNAAMTGGVGPAIATTGDFDADLGRIAAYYRSVMPDHPKLAALYRQAGLIGLERGDG</sequence>
<dbReference type="AlphaFoldDB" id="A0A2N0HJU6"/>
<evidence type="ECO:0000259" key="4">
    <source>
        <dbReference type="SMART" id="SM00563"/>
    </source>
</evidence>
<dbReference type="RefSeq" id="WP_232730159.1">
    <property type="nucleotide sequence ID" value="NZ_PHUF01000003.1"/>
</dbReference>
<reference evidence="5 6" key="1">
    <citation type="submission" date="2017-11" db="EMBL/GenBank/DDBJ databases">
        <title>Genomic Encyclopedia of Type Strains, Phase III (KMG-III): the genomes of soil and plant-associated and newly described type strains.</title>
        <authorList>
            <person name="Whitman W."/>
        </authorList>
    </citation>
    <scope>NUCLEOTIDE SEQUENCE [LARGE SCALE GENOMIC DNA]</scope>
    <source>
        <strain evidence="5 6">CGMCC 1.12274</strain>
    </source>
</reference>
<dbReference type="InterPro" id="IPR002123">
    <property type="entry name" value="Plipid/glycerol_acylTrfase"/>
</dbReference>
<dbReference type="CDD" id="cd07988">
    <property type="entry name" value="LPLAT_ABO13168-like"/>
    <property type="match status" value="1"/>
</dbReference>
<dbReference type="SUPFAM" id="SSF69593">
    <property type="entry name" value="Glycerol-3-phosphate (1)-acyltransferase"/>
    <property type="match status" value="1"/>
</dbReference>
<dbReference type="SMART" id="SM00563">
    <property type="entry name" value="PlsC"/>
    <property type="match status" value="1"/>
</dbReference>
<accession>A0A2N0HJU6</accession>
<dbReference type="GO" id="GO:0006654">
    <property type="term" value="P:phosphatidic acid biosynthetic process"/>
    <property type="evidence" value="ECO:0007669"/>
    <property type="project" value="TreeGrafter"/>
</dbReference>
<dbReference type="GO" id="GO:0003841">
    <property type="term" value="F:1-acylglycerol-3-phosphate O-acyltransferase activity"/>
    <property type="evidence" value="ECO:0007669"/>
    <property type="project" value="TreeGrafter"/>
</dbReference>
<gene>
    <name evidence="5" type="ORF">B0I00_1453</name>
</gene>
<dbReference type="PANTHER" id="PTHR10434">
    <property type="entry name" value="1-ACYL-SN-GLYCEROL-3-PHOSPHATE ACYLTRANSFERASE"/>
    <property type="match status" value="1"/>
</dbReference>
<dbReference type="Pfam" id="PF01553">
    <property type="entry name" value="Acyltransferase"/>
    <property type="match status" value="1"/>
</dbReference>
<protein>
    <submittedName>
        <fullName evidence="5">1-acyl-sn-glycerol-3-phosphate acyltransferase</fullName>
    </submittedName>
</protein>
<keyword evidence="3 5" id="KW-0012">Acyltransferase</keyword>
<dbReference type="Proteomes" id="UP000232587">
    <property type="component" value="Unassembled WGS sequence"/>
</dbReference>
<comment type="caution">
    <text evidence="5">The sequence shown here is derived from an EMBL/GenBank/DDBJ whole genome shotgun (WGS) entry which is preliminary data.</text>
</comment>
<dbReference type="EMBL" id="PHUF01000003">
    <property type="protein sequence ID" value="PKB19223.1"/>
    <property type="molecule type" value="Genomic_DNA"/>
</dbReference>
<evidence type="ECO:0000313" key="5">
    <source>
        <dbReference type="EMBL" id="PKB19223.1"/>
    </source>
</evidence>
<name>A0A2N0HJU6_9SPHN</name>